<evidence type="ECO:0000313" key="2">
    <source>
        <dbReference type="Proteomes" id="UP000265768"/>
    </source>
</evidence>
<name>A0A3A4ATJ6_9ACTN</name>
<gene>
    <name evidence="1" type="ORF">D5H75_14610</name>
</gene>
<proteinExistence type="predicted"/>
<comment type="caution">
    <text evidence="1">The sequence shown here is derived from an EMBL/GenBank/DDBJ whole genome shotgun (WGS) entry which is preliminary data.</text>
</comment>
<dbReference type="EMBL" id="QZEY01000004">
    <property type="protein sequence ID" value="RJL32713.1"/>
    <property type="molecule type" value="Genomic_DNA"/>
</dbReference>
<keyword evidence="2" id="KW-1185">Reference proteome</keyword>
<dbReference type="RefSeq" id="WP_119926962.1">
    <property type="nucleotide sequence ID" value="NZ_QZEY01000004.1"/>
</dbReference>
<reference evidence="1 2" key="1">
    <citation type="submission" date="2018-09" db="EMBL/GenBank/DDBJ databases">
        <title>YIM 75507 draft genome.</title>
        <authorList>
            <person name="Tang S."/>
            <person name="Feng Y."/>
        </authorList>
    </citation>
    <scope>NUCLEOTIDE SEQUENCE [LARGE SCALE GENOMIC DNA]</scope>
    <source>
        <strain evidence="1 2">YIM 75507</strain>
    </source>
</reference>
<organism evidence="1 2">
    <name type="scientific">Bailinhaonella thermotolerans</name>
    <dbReference type="NCBI Taxonomy" id="1070861"/>
    <lineage>
        <taxon>Bacteria</taxon>
        <taxon>Bacillati</taxon>
        <taxon>Actinomycetota</taxon>
        <taxon>Actinomycetes</taxon>
        <taxon>Streptosporangiales</taxon>
        <taxon>Streptosporangiaceae</taxon>
        <taxon>Bailinhaonella</taxon>
    </lineage>
</organism>
<protein>
    <submittedName>
        <fullName evidence="1">Uncharacterized protein</fullName>
    </submittedName>
</protein>
<accession>A0A3A4ATJ6</accession>
<evidence type="ECO:0000313" key="1">
    <source>
        <dbReference type="EMBL" id="RJL32713.1"/>
    </source>
</evidence>
<dbReference type="Proteomes" id="UP000265768">
    <property type="component" value="Unassembled WGS sequence"/>
</dbReference>
<dbReference type="AlphaFoldDB" id="A0A3A4ATJ6"/>
<sequence length="287" mass="32167">MPSRKRVRPSARRDEGDDLKLHRRAVRADGRDLTVVTLRPGHAARFSTNRYHGTWHVLTCPRGARLLGRLLWGLSFQRVPGTVVVIGAPHLEPNPFDAEPSDPIVLVPAGLTILTPRAARVLRAKAFAPPPSEGTVRWRTWGLDAALDRRREEQSRPRWWTTRWERPADERLTAVERAGGTLVLRGSAAQLRTWATWVWELSERMYDGSNHVYLDGWNHGHEGEVQVFTDYRRRADAAAVARREILARHSAPPLPADLNPLVWEHGAAVRARARRGAGAVPAASEPA</sequence>
<dbReference type="OrthoDB" id="4350139at2"/>